<dbReference type="EMBL" id="JACAGC010000019">
    <property type="protein sequence ID" value="KAF6301823.1"/>
    <property type="molecule type" value="Genomic_DNA"/>
</dbReference>
<reference evidence="1 2" key="1">
    <citation type="journal article" date="2020" name="Nature">
        <title>Six reference-quality genomes reveal evolution of bat adaptations.</title>
        <authorList>
            <person name="Jebb D."/>
            <person name="Huang Z."/>
            <person name="Pippel M."/>
            <person name="Hughes G.M."/>
            <person name="Lavrichenko K."/>
            <person name="Devanna P."/>
            <person name="Winkler S."/>
            <person name="Jermiin L.S."/>
            <person name="Skirmuntt E.C."/>
            <person name="Katzourakis A."/>
            <person name="Burkitt-Gray L."/>
            <person name="Ray D.A."/>
            <person name="Sullivan K.A.M."/>
            <person name="Roscito J.G."/>
            <person name="Kirilenko B.M."/>
            <person name="Davalos L.M."/>
            <person name="Corthals A.P."/>
            <person name="Power M.L."/>
            <person name="Jones G."/>
            <person name="Ransome R.D."/>
            <person name="Dechmann D.K.N."/>
            <person name="Locatelli A.G."/>
            <person name="Puechmaille S.J."/>
            <person name="Fedrigo O."/>
            <person name="Jarvis E.D."/>
            <person name="Hiller M."/>
            <person name="Vernes S.C."/>
            <person name="Myers E.W."/>
            <person name="Teeling E.C."/>
        </authorList>
    </citation>
    <scope>NUCLEOTIDE SEQUENCE [LARGE SCALE GENOMIC DNA]</scope>
    <source>
        <strain evidence="1">MRhiFer1</strain>
        <tissue evidence="1">Lung</tissue>
    </source>
</reference>
<protein>
    <submittedName>
        <fullName evidence="1">Uncharacterized protein</fullName>
    </submittedName>
</protein>
<comment type="caution">
    <text evidence="1">The sequence shown here is derived from an EMBL/GenBank/DDBJ whole genome shotgun (WGS) entry which is preliminary data.</text>
</comment>
<sequence>MLAIPPLGFGRADEKRNHLCWEPLAMDNEVLTIKLVPIDGLAIGAIMACEVTTLVHTSQNQSVKAESFNTKSLLPSAQGRKVFCCLWNFVCKQLEGDMAQGLASKVMLKNKVVLTIARHGQLWRSSVCKALVPLCLTIPLFRASLDYS</sequence>
<evidence type="ECO:0000313" key="2">
    <source>
        <dbReference type="Proteomes" id="UP000585614"/>
    </source>
</evidence>
<accession>A0A7J7TN56</accession>
<dbReference type="Proteomes" id="UP000585614">
    <property type="component" value="Unassembled WGS sequence"/>
</dbReference>
<proteinExistence type="predicted"/>
<evidence type="ECO:0000313" key="1">
    <source>
        <dbReference type="EMBL" id="KAF6301823.1"/>
    </source>
</evidence>
<name>A0A7J7TN56_RHIFE</name>
<gene>
    <name evidence="1" type="ORF">mRhiFer1_008742</name>
</gene>
<dbReference type="AlphaFoldDB" id="A0A7J7TN56"/>
<organism evidence="1 2">
    <name type="scientific">Rhinolophus ferrumequinum</name>
    <name type="common">Greater horseshoe bat</name>
    <dbReference type="NCBI Taxonomy" id="59479"/>
    <lineage>
        <taxon>Eukaryota</taxon>
        <taxon>Metazoa</taxon>
        <taxon>Chordata</taxon>
        <taxon>Craniata</taxon>
        <taxon>Vertebrata</taxon>
        <taxon>Euteleostomi</taxon>
        <taxon>Mammalia</taxon>
        <taxon>Eutheria</taxon>
        <taxon>Laurasiatheria</taxon>
        <taxon>Chiroptera</taxon>
        <taxon>Yinpterochiroptera</taxon>
        <taxon>Rhinolophoidea</taxon>
        <taxon>Rhinolophidae</taxon>
        <taxon>Rhinolophinae</taxon>
        <taxon>Rhinolophus</taxon>
    </lineage>
</organism>